<evidence type="ECO:0000313" key="3">
    <source>
        <dbReference type="Proteomes" id="UP000198908"/>
    </source>
</evidence>
<dbReference type="PANTHER" id="PTHR11365:SF23">
    <property type="entry name" value="HYPOTHETICAL 5-OXOPROLINASE (EUROFUNG)-RELATED"/>
    <property type="match status" value="1"/>
</dbReference>
<dbReference type="Proteomes" id="UP000198908">
    <property type="component" value="Unassembled WGS sequence"/>
</dbReference>
<name>A0A1G6PHL3_9BURK</name>
<dbReference type="AlphaFoldDB" id="A0A1G6PHL3"/>
<organism evidence="2 3">
    <name type="scientific">Paraburkholderia lycopersici</name>
    <dbReference type="NCBI Taxonomy" id="416944"/>
    <lineage>
        <taxon>Bacteria</taxon>
        <taxon>Pseudomonadati</taxon>
        <taxon>Pseudomonadota</taxon>
        <taxon>Betaproteobacteria</taxon>
        <taxon>Burkholderiales</taxon>
        <taxon>Burkholderiaceae</taxon>
        <taxon>Paraburkholderia</taxon>
    </lineage>
</organism>
<reference evidence="3" key="1">
    <citation type="submission" date="2016-09" db="EMBL/GenBank/DDBJ databases">
        <authorList>
            <person name="Varghese N."/>
            <person name="Submissions S."/>
        </authorList>
    </citation>
    <scope>NUCLEOTIDE SEQUENCE [LARGE SCALE GENOMIC DNA]</scope>
    <source>
        <strain evidence="3">TNe-862</strain>
    </source>
</reference>
<dbReference type="Pfam" id="PF02538">
    <property type="entry name" value="Hydantoinase_B"/>
    <property type="match status" value="1"/>
</dbReference>
<dbReference type="InterPro" id="IPR045079">
    <property type="entry name" value="Oxoprolinase-like"/>
</dbReference>
<keyword evidence="3" id="KW-1185">Reference proteome</keyword>
<dbReference type="GO" id="GO:0017168">
    <property type="term" value="F:5-oxoprolinase (ATP-hydrolyzing) activity"/>
    <property type="evidence" value="ECO:0007669"/>
    <property type="project" value="TreeGrafter"/>
</dbReference>
<dbReference type="PANTHER" id="PTHR11365">
    <property type="entry name" value="5-OXOPROLINASE RELATED"/>
    <property type="match status" value="1"/>
</dbReference>
<gene>
    <name evidence="2" type="ORF">SAMN05421548_110148</name>
</gene>
<protein>
    <submittedName>
        <fullName evidence="2">N-methylhydantoinase B</fullName>
    </submittedName>
</protein>
<dbReference type="GO" id="GO:0006749">
    <property type="term" value="P:glutathione metabolic process"/>
    <property type="evidence" value="ECO:0007669"/>
    <property type="project" value="TreeGrafter"/>
</dbReference>
<feature type="domain" description="Hydantoinase B/oxoprolinase" evidence="1">
    <location>
        <begin position="23"/>
        <end position="542"/>
    </location>
</feature>
<evidence type="ECO:0000313" key="2">
    <source>
        <dbReference type="EMBL" id="SDC79528.1"/>
    </source>
</evidence>
<dbReference type="EMBL" id="FMYQ01000010">
    <property type="protein sequence ID" value="SDC79528.1"/>
    <property type="molecule type" value="Genomic_DNA"/>
</dbReference>
<proteinExistence type="predicted"/>
<accession>A0A1G6PHL3</accession>
<dbReference type="GO" id="GO:0005829">
    <property type="term" value="C:cytosol"/>
    <property type="evidence" value="ECO:0007669"/>
    <property type="project" value="TreeGrafter"/>
</dbReference>
<sequence length="608" mass="66565">MEVDVKHEKHEMQAGGFAPQDVDAVTLEIIAGAVRAAQDEMGALLERTAMSPMIREKKDYWTALYDAKGRMVAGTLLPLFGRVLEPIIEYYPLETMRSGDIYWYNDCYGSRGAITHSPDQLLLSPVFVDGRLCGFVQSWAHLTDIGGATPGSLSPQATSHFEEGIIVPPVRLFREGVANEEILRIFERNTRFPVMVRGDMRALVAALRLGERRLAELVGRFGPSAVASAFEQIQDRSEKRARKLLKETFKPGIYQFEDYVDNDGAGGGPYAINVRLEITDDKVIVDTTRSADQAAGPINYIMNPVVPSLILGIYLTSRDPLEPLNDGLMRLVNEVRTREGSLLQPTFPAPVGLRSLTWLRLQSTFMGLFNIASQGNALASGPAYSLSLFRGLDPASQEPFLITDGCAVGNAARPFADGIDAVYFVAQKNYPAEFINASYPVRLLRYGINPDTGGPGRWRGGCGVVREIEILADEVVMSIRLDSTRKTPWGVAGGMSGRAGSATVNPGRADERRLDPLADQIRLRKHDIVRLETGGGGGHGHPYDRPQESVRLDVLRGFVSVEAARADYGVALGDEVDGYAIDAAATAALRAARPESKLFHREIYLDQV</sequence>
<dbReference type="InterPro" id="IPR003692">
    <property type="entry name" value="Hydantoinase_B"/>
</dbReference>
<evidence type="ECO:0000259" key="1">
    <source>
        <dbReference type="Pfam" id="PF02538"/>
    </source>
</evidence>
<dbReference type="STRING" id="416944.SAMN05421548_110148"/>